<reference evidence="2" key="2">
    <citation type="submission" date="2012-07" db="EMBL/GenBank/DDBJ databases">
        <title>Complete genome sequence of 'Candidatus Mycoplasma haemolamae'.</title>
        <authorList>
            <person name="Guimaraes A.M.S."/>
            <person name="Toth B."/>
            <person name="Santos A.P."/>
            <person name="Nascimento N.C."/>
            <person name="Sojka J.E."/>
            <person name="Messick J.B."/>
        </authorList>
    </citation>
    <scope>NUCLEOTIDE SEQUENCE [LARGE SCALE GENOMIC DNA]</scope>
    <source>
        <strain evidence="2">Purdue</strain>
    </source>
</reference>
<sequence>MDNTSWFTHSELGGDLEKIFGEHPGLRSFVESVITDFKGRGCEYKHHSTGSWWYEVKCTSGEPKGRQDSPQ</sequence>
<keyword evidence="2" id="KW-1185">Reference proteome</keyword>
<accession>I7C587</accession>
<dbReference type="EMBL" id="CP003731">
    <property type="protein sequence ID" value="AFO51672.1"/>
    <property type="molecule type" value="Genomic_DNA"/>
</dbReference>
<evidence type="ECO:0000313" key="2">
    <source>
        <dbReference type="Proteomes" id="UP000006502"/>
    </source>
</evidence>
<dbReference type="KEGG" id="mhl:MHLP_00460"/>
<name>I7C587_MYCHA</name>
<gene>
    <name evidence="1" type="ordered locus">MHLP_00460</name>
</gene>
<reference evidence="1 2" key="1">
    <citation type="journal article" date="2012" name="J. Bacteriol.">
        <title>Genome Sequence of "Candidatus Mycoplasma haemolamae" Strain Purdue, a Red Blood Cell Pathogen of Alpacas (Vicugna pacos) and Llamas (Lama glama).</title>
        <authorList>
            <person name="Guimaraes A.M."/>
            <person name="Toth B."/>
            <person name="Santos A.P."/>
            <person name="do Nascimento N.C."/>
            <person name="Kritchevsky J.E."/>
            <person name="Messick J.B."/>
        </authorList>
    </citation>
    <scope>NUCLEOTIDE SEQUENCE [LARGE SCALE GENOMIC DNA]</scope>
    <source>
        <strain evidence="1 2">Purdue</strain>
    </source>
</reference>
<dbReference type="HOGENOM" id="CLU_2538927_0_0_14"/>
<evidence type="ECO:0000313" key="1">
    <source>
        <dbReference type="EMBL" id="AFO51672.1"/>
    </source>
</evidence>
<protein>
    <submittedName>
        <fullName evidence="1">Uncharacterized protein</fullName>
    </submittedName>
</protein>
<organism evidence="1 2">
    <name type="scientific">Mycoplasma haematolamae (strain Purdue)</name>
    <dbReference type="NCBI Taxonomy" id="1212765"/>
    <lineage>
        <taxon>Bacteria</taxon>
        <taxon>Bacillati</taxon>
        <taxon>Mycoplasmatota</taxon>
        <taxon>Mollicutes</taxon>
        <taxon>Mycoplasmataceae</taxon>
        <taxon>Mycoplasma</taxon>
    </lineage>
</organism>
<dbReference type="PATRIC" id="fig|1212765.3.peg.110"/>
<proteinExistence type="predicted"/>
<dbReference type="AlphaFoldDB" id="I7C587"/>
<dbReference type="Proteomes" id="UP000006502">
    <property type="component" value="Chromosome"/>
</dbReference>